<feature type="coiled-coil region" evidence="6">
    <location>
        <begin position="5050"/>
        <end position="5084"/>
    </location>
</feature>
<feature type="coiled-coil region" evidence="6">
    <location>
        <begin position="862"/>
        <end position="935"/>
    </location>
</feature>
<feature type="compositionally biased region" description="Basic and acidic residues" evidence="7">
    <location>
        <begin position="2134"/>
        <end position="2148"/>
    </location>
</feature>
<dbReference type="GO" id="GO:0005813">
    <property type="term" value="C:centrosome"/>
    <property type="evidence" value="ECO:0007669"/>
    <property type="project" value="UniProtKB-SubCell"/>
</dbReference>
<feature type="coiled-coil region" evidence="6">
    <location>
        <begin position="3928"/>
        <end position="4148"/>
    </location>
</feature>
<feature type="compositionally biased region" description="Basic and acidic residues" evidence="7">
    <location>
        <begin position="1385"/>
        <end position="1409"/>
    </location>
</feature>
<feature type="region of interest" description="Disordered" evidence="7">
    <location>
        <begin position="24"/>
        <end position="115"/>
    </location>
</feature>
<dbReference type="InterPro" id="IPR019528">
    <property type="entry name" value="PACT_domain"/>
</dbReference>
<feature type="region of interest" description="Disordered" evidence="7">
    <location>
        <begin position="2775"/>
        <end position="2827"/>
    </location>
</feature>
<feature type="compositionally biased region" description="Polar residues" evidence="7">
    <location>
        <begin position="2818"/>
        <end position="2827"/>
    </location>
</feature>
<feature type="region of interest" description="Disordered" evidence="7">
    <location>
        <begin position="1373"/>
        <end position="1409"/>
    </location>
</feature>
<feature type="region of interest" description="Disordered" evidence="7">
    <location>
        <begin position="2101"/>
        <end position="2179"/>
    </location>
</feature>
<evidence type="ECO:0000256" key="3">
    <source>
        <dbReference type="ARBA" id="ARBA00022553"/>
    </source>
</evidence>
<feature type="coiled-coil region" evidence="6">
    <location>
        <begin position="5839"/>
        <end position="5873"/>
    </location>
</feature>
<feature type="coiled-coil region" evidence="6">
    <location>
        <begin position="2341"/>
        <end position="2466"/>
    </location>
</feature>
<gene>
    <name evidence="9" type="ORF">OCTVUL_1B011647</name>
</gene>
<feature type="coiled-coil region" evidence="6">
    <location>
        <begin position="5575"/>
        <end position="5679"/>
    </location>
</feature>
<feature type="compositionally biased region" description="Low complexity" evidence="7">
    <location>
        <begin position="4794"/>
        <end position="4806"/>
    </location>
</feature>
<feature type="region of interest" description="Disordered" evidence="7">
    <location>
        <begin position="6116"/>
        <end position="6138"/>
    </location>
</feature>
<evidence type="ECO:0000256" key="2">
    <source>
        <dbReference type="ARBA" id="ARBA00022490"/>
    </source>
</evidence>
<feature type="region of interest" description="Disordered" evidence="7">
    <location>
        <begin position="5108"/>
        <end position="5142"/>
    </location>
</feature>
<feature type="compositionally biased region" description="Low complexity" evidence="7">
    <location>
        <begin position="3384"/>
        <end position="3394"/>
    </location>
</feature>
<dbReference type="EMBL" id="OX597822">
    <property type="protein sequence ID" value="CAI9728302.1"/>
    <property type="molecule type" value="Genomic_DNA"/>
</dbReference>
<feature type="coiled-coil region" evidence="6">
    <location>
        <begin position="6084"/>
        <end position="6111"/>
    </location>
</feature>
<feature type="region of interest" description="Disordered" evidence="7">
    <location>
        <begin position="3618"/>
        <end position="3653"/>
    </location>
</feature>
<feature type="compositionally biased region" description="Polar residues" evidence="7">
    <location>
        <begin position="4821"/>
        <end position="4832"/>
    </location>
</feature>
<feature type="region of interest" description="Disordered" evidence="7">
    <location>
        <begin position="2583"/>
        <end position="2611"/>
    </location>
</feature>
<dbReference type="GO" id="GO:0060090">
    <property type="term" value="F:molecular adaptor activity"/>
    <property type="evidence" value="ECO:0007669"/>
    <property type="project" value="InterPro"/>
</dbReference>
<feature type="compositionally biased region" description="Polar residues" evidence="7">
    <location>
        <begin position="3634"/>
        <end position="3645"/>
    </location>
</feature>
<evidence type="ECO:0000256" key="7">
    <source>
        <dbReference type="SAM" id="MobiDB-lite"/>
    </source>
</evidence>
<dbReference type="Gene3D" id="1.20.5.1700">
    <property type="match status" value="1"/>
</dbReference>
<dbReference type="PANTHER" id="PTHR44981:SF2">
    <property type="entry name" value="PERICENTRIN-LIKE PROTEIN, ISOFORM F"/>
    <property type="match status" value="1"/>
</dbReference>
<feature type="coiled-coil region" evidence="6">
    <location>
        <begin position="1016"/>
        <end position="1222"/>
    </location>
</feature>
<feature type="coiled-coil region" evidence="6">
    <location>
        <begin position="1934"/>
        <end position="2015"/>
    </location>
</feature>
<keyword evidence="3" id="KW-0597">Phosphoprotein</keyword>
<evidence type="ECO:0000256" key="1">
    <source>
        <dbReference type="ARBA" id="ARBA00004300"/>
    </source>
</evidence>
<dbReference type="Proteomes" id="UP001162480">
    <property type="component" value="Chromosome 9"/>
</dbReference>
<feature type="domain" description="Pericentrin/AKAP-450 centrosomal targeting" evidence="8">
    <location>
        <begin position="6154"/>
        <end position="6240"/>
    </location>
</feature>
<accession>A0AA36F8E6</accession>
<evidence type="ECO:0000259" key="8">
    <source>
        <dbReference type="Pfam" id="PF10495"/>
    </source>
</evidence>
<feature type="coiled-coil region" evidence="6">
    <location>
        <begin position="4937"/>
        <end position="4964"/>
    </location>
</feature>
<evidence type="ECO:0000256" key="6">
    <source>
        <dbReference type="SAM" id="Coils"/>
    </source>
</evidence>
<dbReference type="Pfam" id="PF10495">
    <property type="entry name" value="PACT_coil_coil"/>
    <property type="match status" value="1"/>
</dbReference>
<feature type="region of interest" description="Disordered" evidence="7">
    <location>
        <begin position="6260"/>
        <end position="6284"/>
    </location>
</feature>
<feature type="coiled-coil region" evidence="6">
    <location>
        <begin position="3780"/>
        <end position="3876"/>
    </location>
</feature>
<evidence type="ECO:0000313" key="9">
    <source>
        <dbReference type="EMBL" id="CAI9728302.1"/>
    </source>
</evidence>
<feature type="region of interest" description="Disordered" evidence="7">
    <location>
        <begin position="4220"/>
        <end position="4250"/>
    </location>
</feature>
<feature type="region of interest" description="Disordered" evidence="7">
    <location>
        <begin position="4794"/>
        <end position="4836"/>
    </location>
</feature>
<feature type="coiled-coil region" evidence="6">
    <location>
        <begin position="4449"/>
        <end position="4716"/>
    </location>
</feature>
<feature type="coiled-coil region" evidence="6">
    <location>
        <begin position="4251"/>
        <end position="4329"/>
    </location>
</feature>
<feature type="compositionally biased region" description="Polar residues" evidence="7">
    <location>
        <begin position="2790"/>
        <end position="2799"/>
    </location>
</feature>
<name>A0AA36F8E6_OCTVU</name>
<comment type="subcellular location">
    <subcellularLocation>
        <location evidence="1">Cytoplasm</location>
        <location evidence="1">Cytoskeleton</location>
        <location evidence="1">Microtubule organizing center</location>
        <location evidence="1">Centrosome</location>
    </subcellularLocation>
</comment>
<feature type="compositionally biased region" description="Low complexity" evidence="7">
    <location>
        <begin position="6273"/>
        <end position="6283"/>
    </location>
</feature>
<keyword evidence="5" id="KW-0206">Cytoskeleton</keyword>
<dbReference type="GO" id="GO:0007165">
    <property type="term" value="P:signal transduction"/>
    <property type="evidence" value="ECO:0007669"/>
    <property type="project" value="InterPro"/>
</dbReference>
<feature type="coiled-coil region" evidence="6">
    <location>
        <begin position="277"/>
        <end position="318"/>
    </location>
</feature>
<feature type="coiled-coil region" evidence="6">
    <location>
        <begin position="1262"/>
        <end position="1321"/>
    </location>
</feature>
<protein>
    <recommendedName>
        <fullName evidence="8">Pericentrin/AKAP-450 centrosomal targeting domain-containing protein</fullName>
    </recommendedName>
</protein>
<evidence type="ECO:0000256" key="4">
    <source>
        <dbReference type="ARBA" id="ARBA00023054"/>
    </source>
</evidence>
<keyword evidence="10" id="KW-1185">Reference proteome</keyword>
<dbReference type="PANTHER" id="PTHR44981">
    <property type="entry name" value="PERICENTRIN-LIKE PROTEIN, ISOFORM F"/>
    <property type="match status" value="1"/>
</dbReference>
<feature type="coiled-coil region" evidence="6">
    <location>
        <begin position="1724"/>
        <end position="1755"/>
    </location>
</feature>
<sequence length="6486" mass="745175">MDDQAERLKKLKAGKEKLAAFQKKKIKKKKKNEVNSEGVSGVEEECLKESPNVSHSEEQLLAAAPTTSVHTDEDVLPTDSSVLPSPVFDTSTTTTLGLSQSDIASASGDHESSLEEPERQQLFETAQLELREASSKICKLEESVIGKQKAVERLVAEINSLRAENEMLKQSLGNGPSQDLNALDPASKFEPGHQRDLTLRIQELENAILKRDELLRQLTSRLQMSFQENTERGLQQACSVETQKLAQHVQLLQLQLQQAGEKLNGQMKQHSVSSQALQDAKCEILNLHQRIQQKDEMMSQLTQKLSQVNNNYASLQSTMALSDQQSTDYNQLLTELNILQEQSNTLSLHLNEEKAKNSQLEKRLMQLLQPNVNESASSGSHLESTAEGTVAEMELTSENLPEYFPRKQLEEFHRLIEKCIFLYQSNDNTSDNSTATTTTTTSSNSSSSSSSSCEELNRLLLKITCITQVFLKNIKTDSFQRSDLDRDFACQVDLGEPFELASNNSEIPSPNAVAINENLGANSVLAENNELLSNVETLQLKIEDLAVENKLLSEEVFQTKTEFDSLLAVKEELDEKCQASESKTSELITKLEHYETEIISLQEKNSNLTACLKDLEVSFGSVKESEMSLTQNVAVLKSEKEALNACLQEKDRDVQDLTERLESSHQEIMNLENMRRTLEQELSVSRQETVDFNDKLNRHGTEAEEQKQNELNLLEKLASSQEEITALQQQMASVENEKKETLKLAALEVVELNEDIAALRNQIAELEENNSQQMKKMADQHTHLEEVNLQVSELSARFEETKLTNQSLTREKDTLNQWNASLGEQFSKIASLVKLVIGEDTEGLNLSTMSNDEDLVKVEAVVNEMSSKVTKHKENLLRLESENKSLAEFRIHEKEEADKIMNERANEISLYQETVSALEAEKQSLSQNLVAAGNNCKAKDLEVERLKCVVESLQVTESTKERFAEMDTLLVQRQQEVSQLTEELTSLKQSSSKDLATLRKSIEEFEGKVQGKDECVRNLTHQLDEEKELAIRLTQQLEEEKELAIRLTQQLDEEKELAIHLTQQSDSQAEEIEKLKLQISSLLETGKHAKVNFEESNSKIEKFENEIAKLKSVNESYQQELEKVTLDKKTLESSFEELKSNYSALECDYTELKQSLDKIESEKTQLISVNEDLSKVAEEKNKLLQELEEFHTKEKEAIQKMNENLKTEMEALESDKNHLQNVYDQTVQSLLDNQEKLHKLNEEHLALEDHFKVQSEEFVQMKKEFEESKEASLKTIADLEKSLLEVESNASSEKASMNKEVQELLAMKESLLVKIEELSRSSGSGEAQLLASREAVSQVLGKANDELESFKELWSIEKTELCNKIRSLSADLENSQQEKNGLQQERGRLQQERGRLQQENERLQPENERLRHEMNNFQKTIEQLHHENLGLQHQKEELQYETENFRDKNNSLQHGKDGMPQERGSLQQEIIDLQGLQLEKNSWLQEKESLQQECENLQREKDTLLQKNTNLQQEKNFLLQENTSLQLKEEQQVSKIDLLAENQGLQSKEKKGFENEDLQSEERKGFENEGLRWDNDDLQPHQQELRLSCLQASVVQTCEANPRVPESFVSKDLGSHTAKRQSVEVPLEKCREECGTTVGSSKGEGSGNTFVNGTETSLSAVDTLENYKEQLEMMAEKYEMELKYVRLNILSELAEEKENFEKEVEQRYCLKLESVKAENDRMFIENLQQKLAESRDSLLKQIELLNTQYEQIQEEHFSLWSKRSKKPMSSSPRAKRKFDTLPQDIESASRSLVEISRAKGCFDNEEKTCTKLDCQGYRKRYEIALKILTEKGLTSLDNISEKSSFEVDSLDGSASMGDQPREELSMELQDEYNELMERTVTEPVLSSTFQRKSSPELQCPNCISLAEERLSLKKRLSTQLELFGKERFHLLSRCENLSNELENVQLTRDQLQTELNITKEVQRGQDRHPSEVELTDIKVKLANTEDQVVFYQNKLSQSEVEHQELKSKINELFVKVIDQQHYINNFEEEYSRSRDGWNHKGTMTSMDNGKIELAPVGGRRHSEPNNNVRDVDHEMEHHHPIPQHLSQSSNNISLESNFANIPQMPSLKSPKSDRETSPDSLNKSSLSDNSSPAGDRDNWINYHSEHSNRNNSSPALNQSDRYSDSLASPPKLTRSTQSSPSLLLLNKEFRESEKILSEFQLDQGDFLFVQDKQIELIDEIAELKRSLLQSKEDHVKEIATIKEKIDRFKKVKGLCDTQNLLDILDSTDTISLSVDVVDLREKVSLLRETCNRLTEDNKDLQKKLYNQECLVMKAKMLQTNPKHSVTAEDLETSFGSQLLLLQKHRDELADKLSEERLLENQFTEVVAAKTSLDEHLHREKEHVQQLTEKVQIAEAELSSKKAECDYMLQQQLRLEELIRDKEEVEKQLMSEKFILESQLTQTNYELETKERHLRDIEQRVNKCASEISPETGVTAGNDNQLNDIELQEKFTQELNEAKLVIEKQNIDRLEALRKDMDEHHKRAVEYLRQQLRSDFSMRESRLEEHHSAHVASLHSIHAEQLQSLKDEYERQMEDLKQEFYDERIKHVRSNTSESQASGSSEMDEGSNGAVDNKQEQILDELRKDLTEDQQHKLELVISQIVKQHKAHLDQLTSHYKDELNLRIKATRLTAEQLHKSEAELMKAALEEKKQNELAELRDILARYHNEETDRREGEWSSHLERLRQQYDYQLAIGQEPAPKGAVGTLEGATLVTELTKRLNDEHKKLIEVISKDLVAPSNSQTPPEDIVNCPSRSITSATPIDSHGDSGGGRDTSGAADASTSHWRLNDSNSNSGDAIYKCLEEQKDEILLLRSRILREYEQLLKARTDSMVTESSKDIFNLQDEIDALQQQHEIQISTMRQGIGKRMSAEYTGESSLSQSLDEDQRQTLSKLLSHYETKVHSIEERFNHHMGKLKSQIEHDLSASFGDFSGELDQDLSFGKMSLNKTGRFPQLAHQTHQFAEFSASSVEQHVPVDSQIVAEEAYVLNDSNNSSLVRSSSDEAVVRSGTDEHRYVSNVNSATDVKTFQEELDHLQNQYADIAASESHLPKDKAEMTSVHEKVLKAQEQLLEQEHKLEMDALQSECDIKLQVELKKQAIELLTKFQAGLQSNDQGKMTLKRCDSFERELVKRTMTDGQFDSYDVSDSNQNRASAKKERLGVPFLSSVLGSRNKQDNSNSLVADHEARIASMQAEFEQRLKKLRKELTELGEKEKREITTKFKNEIANLESQLSDNEEKYENLMDDLRSGKIPEVAQLMHEKYDSELEFAKTLMQQEFDESLEGEQFRLKEHQEKQIEELLCEKTKEMKELQQKYEGNLALLQETLKRYEDHTSAKDDTDNSNVGNKQQQQQQQQQQQKHQDEQLRSLRQQLEEKDKVMEAERKSLQENYNQELEKLREKYELKLGEQQKHLTENHDDQLSAMVIHSDAIKSELDEAHQAELEQVREQLSSKHSKMMDNLNKKHQMNIEELERQFQVKIEELEIRHQLEVECLKKEMENPDAKEEPCISTTNAGIQCQLVADHVVPQESGVVQSSPSKQVTKKEIYEETNKQLLQHLSNLVRTYLDIEDSINKKLSQVLADSKNASERGSRSNHLGIPQSTSDNDSSLSKRQKRRYKSAERLDLGNWVPGEPFQRVTRAHSMDPIHPFTTNRSPFEENRKDDLHTANTGSSNADEGLVLSQQFGSNIFSGPGLDSDSEELISDTSNRIQTSIMRLLEMMEETTQQLLDSKSVQQELMDTLNMRDSEAQDRSQRLQDLTEQLKQEINAREQLALELHKSQGLVEGFTEERKSLSSKLKDHEDREAVLIMENETLRNQVHDLQLSESEVTSLRNEVQRQQNILYDNAGHEQQGLLDEIRQLNDDKRLMSQLMQQNQESYEKRMHELLSSGEDIEHRYSELLEEKRQQVDDLKLQLEAVDRQLKANKQFLNEQAHEREQEREEYQKEINQWRTTVQQMERQQNTEIRLKKEVEELSDQLESRISTQSQMLMKKEQLERDIQDKDLNALELKQLVEQLEQELDEKVTKEKQQEQRILQLEQQITKLQEINEELSEEMKLSTTEDKKIIGSLETQLDDQRLVYEKKALTLDEELKKARRIEEELSSEKAALEQHVCENLLQIASLKNQLDESRQRKMSLGMLEEPEESAVQLQIKENELDVLSDMVDKLELEVERKNSELAELKKRLNGNLDDSKDGKDEDDDDDHDSVAGSDGGNTTRVLQLKEENERLKSQVSSLQQQLTTDGFSSLTQQLLDEKNEQIDQLRNQITEQTQSNPLFNDLSSENSELREQLQKKVTDLEGKDAKLHSLSVLVEELQSRPYVSDESFMGDMSLPFERGSPYIGTNSMTERTSLQQELSAVITDRDQQINSLQTELLQKDDKSCQMRIELMLEHDETVTSLREMLQERDMTADEMCTEIDGLHAEITNLSEHQAKLQEDFDTVQGMLESKDKEIDELTKEISELRSQVDNSDVVMRYEADTKELKKKVKELENVIEEKMEENYTLNEKIEEMGNLKDEVSQVRSELEKEKKLVENKSATLQNMERRVESSNKVIGQLQQREDHWQLKYSQTELQLREREDHLHQLQNEVMEREESDEKVRQRLNVAEQQVGVQQHNIQALQSRVSDSEARLKESRETISELKDTLASLEEEKEQMAGRMTSKDALIAKLQEQLHHLEKKSHDQAVEISQREKSYMTLVKMHQEKDELISIEEGRTLVLRAEVDDLQNELLLREEEQSKVQAELDECKIRLDNLNKSVVDNEVTASNSVEASSSPRRSSSECEEEDDKATVSKLQSDLETSQRVAEEKSKEIENLQTELQERNTQLSQLRLSVDIEKKKSDQLQSKCEQLQTELQEAWEMKLVNDNHIDDLKKKLFKLESEELKPSNLQSLEDTQVIQSKFTDLWQEIQKRESDVERLEMELVEANQKVHSQEAEIQVSSLQTAEDGGQLSEQINILLGKLEASQVDIESKEAKIVSYENELQIKDSMLQQLQQQLEKSASSYHSSKLEYHTLLGEEQIEATKAEGRIVVLRSEVDDLQKQLVSKETELQTVRDHLMDTQVQLVNRAQEMTRICQDHNSFDEDLTDSSSSKAVHQEKSLSEDTIKSAETANMKPQLPETLVHRLESELEKTRSLLQLRIGQLEEKNLDTSGTSADESSTISQERVIGHIKQVYNELLSMRTILEQLCQDKATQQTGILEKMSDNQQTRVRSDEMLQELSRSSPMSQTDRKSSGFGATIVDWGATSVESPEFRPVVPNEHVQKPETTTKQTNIEATLYGTNDVQIQEHLKVLLSRIQKEGIQTLTLSELQFIRYHTTPKPTARNIDIEALRTAWEKERQTLLSAIQALKELLAQEQQLATPDWELSSTNVDWRRELLHTLSHVFMRERDVLLSELRSYVLINSDGTDLSAVQRLEQKIIEQECQQKASLEQVICADRQSLVSEVRDMKAKLAIMQLQHHDDKEQLTDKLQELEKQRIKREDQLQRHIKLLEYRLEQSRVIQDDLHSSIEMERKRTSELASELTKSKAHAMDLNGEVTNLQVNIAKVKDAFEQEHSRYLSLIAALEEEKVRTTERDLEYQHLYLALENEKEKLKESSAVTQEKQAENLSLQQELEAEKLRCQSITAKYDVTVAQLNSRLADEQSLNEQITSNLTKEKNLNIQLKQSLDKVCSIRQDTCERDRATITDLQGMLETERSCVSDLQRQLDSARAEHQTRISSLTAQQQSVKESLEKETAKFHKLKVKSDIFENQQSDLQRQLDYEKERTIRLQAEKHSLTLELQNLRQREKERYITAENEKLANNRKVKEMSRQLENQKVVMHQNELEVERLQEKVQGLEADLQNSRLRERQLVHEIEYTKLRSPHNLESFTAHIRPDVMTTTSTNHMKPDTKEKEKLLSAFKSQLENIRQCLESAGMTFQDCLNKITGFLKANQTTAPASQDSFGILCSMTASVDDMLSDLRELQMSLTLEAQEGPGYPHLAAIINQRTLQHNRDLLSSIFKLSEEKLALRAQLLECEECIQNYKTRDYIQQTQNSDGDGDSLLETSFTMERIRWDQERATYELALQNCEKRIEQLQRNLRIERTQGFALSNNNTTSTTTTTSPNINTTTNNNNPMLMESDLIQTLFRKYFRAESFRKALIYQKNYLLVLLGGFQDSEQTVLALLSRMNARGHDNRLLGDSYNQGQHNRCHPLARFRSAARVIVAISRMKYLVRKLQQACALSLSGVLNLSPQHRGKFKPSGHTVPCSSSTSTTTSSTYSAPLEGATAATSPHSNPFMSAPYCSLKLRSSVSSVRPRPSVGHSPPGYASSVRHTVNTSSNNIQGFSPSSLATPPIKTNLTSSQSRFMTPPTKEGNHLRGTLVTVPSVYQLTEDHSDHFLQQNLGLPNHQQLLGLPSSTNNGDIPQSSNCERQSPCTIQHCDDLSQRFEQVQSNVDQVRHSPQIERQRHRRKYDGFHKNIDL</sequence>
<feature type="coiled-coil region" evidence="6">
    <location>
        <begin position="2675"/>
        <end position="2706"/>
    </location>
</feature>
<feature type="region of interest" description="Disordered" evidence="7">
    <location>
        <begin position="3674"/>
        <end position="3709"/>
    </location>
</feature>
<feature type="coiled-coil region" evidence="6">
    <location>
        <begin position="521"/>
        <end position="555"/>
    </location>
</feature>
<feature type="coiled-coil region" evidence="6">
    <location>
        <begin position="2276"/>
        <end position="2303"/>
    </location>
</feature>
<feature type="compositionally biased region" description="Basic and acidic residues" evidence="7">
    <location>
        <begin position="3690"/>
        <end position="3700"/>
    </location>
</feature>
<keyword evidence="4 6" id="KW-0175">Coiled coil</keyword>
<feature type="coiled-coil region" evidence="6">
    <location>
        <begin position="3229"/>
        <end position="3282"/>
    </location>
</feature>
<feature type="compositionally biased region" description="Polar residues" evidence="7">
    <location>
        <begin position="2149"/>
        <end position="2160"/>
    </location>
</feature>
<feature type="compositionally biased region" description="Low complexity" evidence="7">
    <location>
        <begin position="2118"/>
        <end position="2132"/>
    </location>
</feature>
<evidence type="ECO:0000313" key="10">
    <source>
        <dbReference type="Proteomes" id="UP001162480"/>
    </source>
</evidence>
<evidence type="ECO:0000256" key="5">
    <source>
        <dbReference type="ARBA" id="ARBA00023212"/>
    </source>
</evidence>
<feature type="coiled-coil region" evidence="6">
    <location>
        <begin position="3490"/>
        <end position="3517"/>
    </location>
</feature>
<feature type="coiled-coil region" evidence="6">
    <location>
        <begin position="4752"/>
        <end position="4786"/>
    </location>
</feature>
<reference evidence="9" key="1">
    <citation type="submission" date="2023-08" db="EMBL/GenBank/DDBJ databases">
        <authorList>
            <person name="Alioto T."/>
            <person name="Alioto T."/>
            <person name="Gomez Garrido J."/>
        </authorList>
    </citation>
    <scope>NUCLEOTIDE SEQUENCE</scope>
</reference>
<dbReference type="SUPFAM" id="SSF57997">
    <property type="entry name" value="Tropomyosin"/>
    <property type="match status" value="2"/>
</dbReference>
<feature type="region of interest" description="Disordered" evidence="7">
    <location>
        <begin position="1547"/>
        <end position="1573"/>
    </location>
</feature>
<feature type="compositionally biased region" description="Basic and acidic residues" evidence="7">
    <location>
        <begin position="5122"/>
        <end position="5134"/>
    </location>
</feature>
<feature type="region of interest" description="Disordered" evidence="7">
    <location>
        <begin position="3368"/>
        <end position="3400"/>
    </location>
</feature>
<dbReference type="GO" id="GO:0005737">
    <property type="term" value="C:cytoplasm"/>
    <property type="evidence" value="ECO:0007669"/>
    <property type="project" value="UniProtKB-ARBA"/>
</dbReference>
<feature type="region of interest" description="Disordered" evidence="7">
    <location>
        <begin position="430"/>
        <end position="451"/>
    </location>
</feature>
<feature type="coiled-coil region" evidence="6">
    <location>
        <begin position="4990"/>
        <end position="5024"/>
    </location>
</feature>
<feature type="coiled-coil region" evidence="6">
    <location>
        <begin position="1661"/>
        <end position="1688"/>
    </location>
</feature>
<proteinExistence type="predicted"/>
<organism evidence="9 10">
    <name type="scientific">Octopus vulgaris</name>
    <name type="common">Common octopus</name>
    <dbReference type="NCBI Taxonomy" id="6645"/>
    <lineage>
        <taxon>Eukaryota</taxon>
        <taxon>Metazoa</taxon>
        <taxon>Spiralia</taxon>
        <taxon>Lophotrochozoa</taxon>
        <taxon>Mollusca</taxon>
        <taxon>Cephalopoda</taxon>
        <taxon>Coleoidea</taxon>
        <taxon>Octopodiformes</taxon>
        <taxon>Octopoda</taxon>
        <taxon>Incirrata</taxon>
        <taxon>Octopodidae</taxon>
        <taxon>Octopus</taxon>
    </lineage>
</organism>
<dbReference type="InterPro" id="IPR028745">
    <property type="entry name" value="AKAP9/Pericentrin"/>
</dbReference>
<feature type="coiled-coil region" evidence="6">
    <location>
        <begin position="5483"/>
        <end position="5517"/>
    </location>
</feature>
<feature type="coiled-coil region" evidence="6">
    <location>
        <begin position="640"/>
        <end position="811"/>
    </location>
</feature>
<feature type="coiled-coil region" evidence="6">
    <location>
        <begin position="1473"/>
        <end position="1528"/>
    </location>
</feature>
<feature type="compositionally biased region" description="Polar residues" evidence="7">
    <location>
        <begin position="2589"/>
        <end position="2600"/>
    </location>
</feature>
<keyword evidence="2" id="KW-0963">Cytoplasm</keyword>